<evidence type="ECO:0000313" key="2">
    <source>
        <dbReference type="EMBL" id="PZA18957.1"/>
    </source>
</evidence>
<dbReference type="EMBL" id="QKNV01000500">
    <property type="protein sequence ID" value="PZA18957.1"/>
    <property type="molecule type" value="Genomic_DNA"/>
</dbReference>
<keyword evidence="2" id="KW-0687">Ribonucleoprotein</keyword>
<gene>
    <name evidence="2" type="ORF">DMO24_23290</name>
</gene>
<keyword evidence="2" id="KW-0689">Ribosomal protein</keyword>
<comment type="caution">
    <text evidence="2">The sequence shown here is derived from an EMBL/GenBank/DDBJ whole genome shotgun (WGS) entry which is preliminary data.</text>
</comment>
<keyword evidence="3" id="KW-1185">Reference proteome</keyword>
<proteinExistence type="predicted"/>
<sequence>MAKQSMIAKDRQRRDVVARYAERRAELKQAARTAATPEERAEAQAAL</sequence>
<feature type="region of interest" description="Disordered" evidence="1">
    <location>
        <begin position="28"/>
        <end position="47"/>
    </location>
</feature>
<accession>A0A323V2I3</accession>
<organism evidence="2 3">
    <name type="scientific">Modestobacter versicolor</name>
    <dbReference type="NCBI Taxonomy" id="429133"/>
    <lineage>
        <taxon>Bacteria</taxon>
        <taxon>Bacillati</taxon>
        <taxon>Actinomycetota</taxon>
        <taxon>Actinomycetes</taxon>
        <taxon>Geodermatophilales</taxon>
        <taxon>Geodermatophilaceae</taxon>
        <taxon>Modestobacter</taxon>
    </lineage>
</organism>
<dbReference type="Proteomes" id="UP000247602">
    <property type="component" value="Unassembled WGS sequence"/>
</dbReference>
<dbReference type="GO" id="GO:0005840">
    <property type="term" value="C:ribosome"/>
    <property type="evidence" value="ECO:0007669"/>
    <property type="project" value="UniProtKB-KW"/>
</dbReference>
<name>A0A323V2I3_9ACTN</name>
<feature type="non-terminal residue" evidence="2">
    <location>
        <position position="47"/>
    </location>
</feature>
<evidence type="ECO:0000313" key="3">
    <source>
        <dbReference type="Proteomes" id="UP000247602"/>
    </source>
</evidence>
<dbReference type="Gene3D" id="1.10.287.1480">
    <property type="match status" value="1"/>
</dbReference>
<reference evidence="2 3" key="1">
    <citation type="submission" date="2018-06" db="EMBL/GenBank/DDBJ databases">
        <title>Draft genome sequence of Modestobacter versicolor CP153-2.</title>
        <authorList>
            <person name="Gundlapally S.R."/>
        </authorList>
    </citation>
    <scope>NUCLEOTIDE SEQUENCE [LARGE SCALE GENOMIC DNA]</scope>
    <source>
        <strain evidence="2 3">CP153-2</strain>
    </source>
</reference>
<feature type="compositionally biased region" description="Basic and acidic residues" evidence="1">
    <location>
        <begin position="37"/>
        <end position="47"/>
    </location>
</feature>
<dbReference type="AlphaFoldDB" id="A0A323V2I3"/>
<protein>
    <submittedName>
        <fullName evidence="2">30S ribosomal protein S14</fullName>
    </submittedName>
</protein>
<evidence type="ECO:0000256" key="1">
    <source>
        <dbReference type="SAM" id="MobiDB-lite"/>
    </source>
</evidence>